<dbReference type="InterPro" id="IPR036412">
    <property type="entry name" value="HAD-like_sf"/>
</dbReference>
<proteinExistence type="predicted"/>
<dbReference type="EMBL" id="SJST01000005">
    <property type="protein sequence ID" value="TCD13383.1"/>
    <property type="molecule type" value="Genomic_DNA"/>
</dbReference>
<reference evidence="2 3" key="1">
    <citation type="journal article" date="2015" name="Antonie Van Leeuwenhoek">
        <title>Oricola cellulosilytica gen. nov., sp. nov., a cellulose-degrading bacterium of the family Phyllobacteriaceae isolated from surface seashore water, and emended descriptions of Mesorhizobium loti and Phyllobacterium myrsinacearum.</title>
        <authorList>
            <person name="Hameed A."/>
            <person name="Shahina M."/>
            <person name="Lai W.A."/>
            <person name="Lin S.Y."/>
            <person name="Young L.S."/>
            <person name="Liu Y.C."/>
            <person name="Hsu Y.H."/>
            <person name="Young C.C."/>
        </authorList>
    </citation>
    <scope>NUCLEOTIDE SEQUENCE [LARGE SCALE GENOMIC DNA]</scope>
    <source>
        <strain evidence="2 3">KCTC 52183</strain>
    </source>
</reference>
<keyword evidence="3" id="KW-1185">Reference proteome</keyword>
<comment type="caution">
    <text evidence="2">The sequence shown here is derived from an EMBL/GenBank/DDBJ whole genome shotgun (WGS) entry which is preliminary data.</text>
</comment>
<dbReference type="SUPFAM" id="SSF56784">
    <property type="entry name" value="HAD-like"/>
    <property type="match status" value="1"/>
</dbReference>
<name>A0A4R0P8I4_9HYPH</name>
<dbReference type="Proteomes" id="UP000291301">
    <property type="component" value="Unassembled WGS sequence"/>
</dbReference>
<protein>
    <submittedName>
        <fullName evidence="2">HAD family hydrolase</fullName>
    </submittedName>
</protein>
<dbReference type="InterPro" id="IPR023214">
    <property type="entry name" value="HAD_sf"/>
</dbReference>
<dbReference type="OrthoDB" id="148966at2"/>
<dbReference type="RefSeq" id="WP_131569574.1">
    <property type="nucleotide sequence ID" value="NZ_JAINFK010000006.1"/>
</dbReference>
<evidence type="ECO:0000256" key="1">
    <source>
        <dbReference type="SAM" id="MobiDB-lite"/>
    </source>
</evidence>
<evidence type="ECO:0000313" key="3">
    <source>
        <dbReference type="Proteomes" id="UP000291301"/>
    </source>
</evidence>
<accession>A0A4R0P8I4</accession>
<gene>
    <name evidence="2" type="ORF">E0D97_12905</name>
</gene>
<dbReference type="GO" id="GO:0005737">
    <property type="term" value="C:cytoplasm"/>
    <property type="evidence" value="ECO:0007669"/>
    <property type="project" value="TreeGrafter"/>
</dbReference>
<dbReference type="Pfam" id="PF00702">
    <property type="entry name" value="Hydrolase"/>
    <property type="match status" value="1"/>
</dbReference>
<dbReference type="AlphaFoldDB" id="A0A4R0P8I4"/>
<organism evidence="2 3">
    <name type="scientific">Oricola cellulosilytica</name>
    <dbReference type="NCBI Taxonomy" id="1429082"/>
    <lineage>
        <taxon>Bacteria</taxon>
        <taxon>Pseudomonadati</taxon>
        <taxon>Pseudomonadota</taxon>
        <taxon>Alphaproteobacteria</taxon>
        <taxon>Hyphomicrobiales</taxon>
        <taxon>Ahrensiaceae</taxon>
        <taxon>Oricola</taxon>
    </lineage>
</organism>
<dbReference type="PANTHER" id="PTHR19288">
    <property type="entry name" value="4-NITROPHENYLPHOSPHATASE-RELATED"/>
    <property type="match status" value="1"/>
</dbReference>
<dbReference type="GO" id="GO:0016791">
    <property type="term" value="F:phosphatase activity"/>
    <property type="evidence" value="ECO:0007669"/>
    <property type="project" value="TreeGrafter"/>
</dbReference>
<dbReference type="Gene3D" id="3.40.50.1000">
    <property type="entry name" value="HAD superfamily/HAD-like"/>
    <property type="match status" value="2"/>
</dbReference>
<feature type="region of interest" description="Disordered" evidence="1">
    <location>
        <begin position="1"/>
        <end position="20"/>
    </location>
</feature>
<sequence length="282" mass="29547">MALLDPPSFDSNKPEPSVPIGKKTIRNLGSADIDGCKAVFCDLDGCLIAGRHVFDNTLEFVSAHAEKLWIVSNNSSDTAQTLSNRISALGLDIDPGRILLAGEQAIRTIARTRPGAAVSIYGALPIQTLANALGLRFDGARPEIVLLARDAEFNLACLSRLLGELHNGAQFLVTNIDTTYPDEAGRPVPETGAILAAIIACDPSIRFKTIGKPSPDLVNLALQLSGADPSECVFIGDNDKTDGIAAAAAGISFVHVQRHDANGMASNGKIVALAENSLPGAM</sequence>
<evidence type="ECO:0000313" key="2">
    <source>
        <dbReference type="EMBL" id="TCD13383.1"/>
    </source>
</evidence>
<dbReference type="PANTHER" id="PTHR19288:SF46">
    <property type="entry name" value="HALOACID DEHALOGENASE-LIKE HYDROLASE DOMAIN-CONTAINING PROTEIN 2"/>
    <property type="match status" value="1"/>
</dbReference>
<keyword evidence="2" id="KW-0378">Hydrolase</keyword>